<dbReference type="GO" id="GO:0016810">
    <property type="term" value="F:hydrolase activity, acting on carbon-nitrogen (but not peptide) bonds"/>
    <property type="evidence" value="ECO:0007669"/>
    <property type="project" value="InterPro"/>
</dbReference>
<dbReference type="InterPro" id="IPR011330">
    <property type="entry name" value="Glyco_hydro/deAcase_b/a-brl"/>
</dbReference>
<dbReference type="InterPro" id="IPR002509">
    <property type="entry name" value="NODB_dom"/>
</dbReference>
<dbReference type="PANTHER" id="PTHR10587">
    <property type="entry name" value="GLYCOSYL TRANSFERASE-RELATED"/>
    <property type="match status" value="1"/>
</dbReference>
<feature type="chain" id="PRO_5018998399" evidence="1">
    <location>
        <begin position="16"/>
        <end position="254"/>
    </location>
</feature>
<dbReference type="PANTHER" id="PTHR10587:SF125">
    <property type="entry name" value="POLYSACCHARIDE DEACETYLASE YHEN-RELATED"/>
    <property type="match status" value="1"/>
</dbReference>
<evidence type="ECO:0000313" key="4">
    <source>
        <dbReference type="Proteomes" id="UP000283077"/>
    </source>
</evidence>
<evidence type="ECO:0000313" key="3">
    <source>
        <dbReference type="EMBL" id="RVU37267.1"/>
    </source>
</evidence>
<dbReference type="GO" id="GO:0005975">
    <property type="term" value="P:carbohydrate metabolic process"/>
    <property type="evidence" value="ECO:0007669"/>
    <property type="project" value="InterPro"/>
</dbReference>
<dbReference type="Gene3D" id="3.20.20.370">
    <property type="entry name" value="Glycoside hydrolase/deacetylase"/>
    <property type="match status" value="1"/>
</dbReference>
<proteinExistence type="predicted"/>
<gene>
    <name evidence="3" type="ORF">EOE67_11180</name>
</gene>
<evidence type="ECO:0000256" key="1">
    <source>
        <dbReference type="SAM" id="SignalP"/>
    </source>
</evidence>
<protein>
    <submittedName>
        <fullName evidence="3">Polysaccharide deacetylase</fullName>
    </submittedName>
</protein>
<evidence type="ECO:0000259" key="2">
    <source>
        <dbReference type="PROSITE" id="PS51677"/>
    </source>
</evidence>
<dbReference type="AlphaFoldDB" id="A0A437QS01"/>
<accession>A0A437QS01</accession>
<reference evidence="3 4" key="1">
    <citation type="submission" date="2019-01" db="EMBL/GenBank/DDBJ databases">
        <authorList>
            <person name="Chen W.-M."/>
        </authorList>
    </citation>
    <scope>NUCLEOTIDE SEQUENCE [LARGE SCALE GENOMIC DNA]</scope>
    <source>
        <strain evidence="3 4">KYPC3</strain>
    </source>
</reference>
<dbReference type="Pfam" id="PF01522">
    <property type="entry name" value="Polysacc_deac_1"/>
    <property type="match status" value="1"/>
</dbReference>
<feature type="domain" description="NodB homology" evidence="2">
    <location>
        <begin position="38"/>
        <end position="220"/>
    </location>
</feature>
<organism evidence="3 4">
    <name type="scientific">Rheinheimera riviphila</name>
    <dbReference type="NCBI Taxonomy" id="1834037"/>
    <lineage>
        <taxon>Bacteria</taxon>
        <taxon>Pseudomonadati</taxon>
        <taxon>Pseudomonadota</taxon>
        <taxon>Gammaproteobacteria</taxon>
        <taxon>Chromatiales</taxon>
        <taxon>Chromatiaceae</taxon>
        <taxon>Rheinheimera</taxon>
    </lineage>
</organism>
<name>A0A437QS01_9GAMM</name>
<dbReference type="SUPFAM" id="SSF88713">
    <property type="entry name" value="Glycoside hydrolase/deacetylase"/>
    <property type="match status" value="1"/>
</dbReference>
<dbReference type="Proteomes" id="UP000283077">
    <property type="component" value="Unassembled WGS sequence"/>
</dbReference>
<feature type="signal peptide" evidence="1">
    <location>
        <begin position="1"/>
        <end position="15"/>
    </location>
</feature>
<keyword evidence="4" id="KW-1185">Reference proteome</keyword>
<dbReference type="OrthoDB" id="276604at2"/>
<comment type="caution">
    <text evidence="3">The sequence shown here is derived from an EMBL/GenBank/DDBJ whole genome shotgun (WGS) entry which is preliminary data.</text>
</comment>
<dbReference type="PROSITE" id="PS51677">
    <property type="entry name" value="NODB"/>
    <property type="match status" value="1"/>
</dbReference>
<dbReference type="InterPro" id="IPR050248">
    <property type="entry name" value="Polysacc_deacetylase_ArnD"/>
</dbReference>
<sequence>MLLLVLMLFSSAALWRISSLTDFQMFGTLVHRVETTEPLIALTFDDGPTPGKTEQILQILAAENIPATFFLTGSELEAHPHLLTQILAAGHQVGNHSYSHQRMLFKTPGFIAREIETTDALLKAGGAPEPYYFRPPYGKKLFLLPRYLAKHQRVAVTWDVAPENFPQLTQDPKLLADYTIAQAKAGSIILLHVMYDSRAATLQAVPHIIRGLKAKGFRFVTVTELLSRHPTNDVARMINPTDRSPAEYPAVAAD</sequence>
<dbReference type="EMBL" id="SACS01000011">
    <property type="protein sequence ID" value="RVU37267.1"/>
    <property type="molecule type" value="Genomic_DNA"/>
</dbReference>
<keyword evidence="1" id="KW-0732">Signal</keyword>